<dbReference type="AlphaFoldDB" id="F2QWT4"/>
<keyword evidence="3" id="KW-1185">Reference proteome</keyword>
<dbReference type="GO" id="GO:0006629">
    <property type="term" value="P:lipid metabolic process"/>
    <property type="evidence" value="ECO:0007669"/>
    <property type="project" value="InterPro"/>
</dbReference>
<reference evidence="2 3" key="1">
    <citation type="journal article" date="2011" name="J. Biotechnol.">
        <title>High-quality genome sequence of Pichia pastoris CBS7435.</title>
        <authorList>
            <person name="Kuberl A."/>
            <person name="Schneider J."/>
            <person name="Thallinger G.G."/>
            <person name="Anderl I."/>
            <person name="Wibberg D."/>
            <person name="Hajek T."/>
            <person name="Jaenicke S."/>
            <person name="Brinkrolf K."/>
            <person name="Goesmann A."/>
            <person name="Szczepanowski R."/>
            <person name="Puhler A."/>
            <person name="Schwab H."/>
            <person name="Glieder A."/>
            <person name="Pichler H."/>
        </authorList>
    </citation>
    <scope>NUCLEOTIDE SEQUENCE [LARGE SCALE GENOMIC DNA]</scope>
    <source>
        <strain evidence="3">ATCC 76273 / CBS 7435 / CECT 11047 / NRRL Y-11430 / Wegner 21-1</strain>
    </source>
</reference>
<dbReference type="HOGENOM" id="CLU_054428_0_0_1"/>
<dbReference type="SUPFAM" id="SSF51695">
    <property type="entry name" value="PLC-like phosphodiesterases"/>
    <property type="match status" value="1"/>
</dbReference>
<dbReference type="PANTHER" id="PTHR43805">
    <property type="entry name" value="GLYCEROPHOSPHORYL DIESTER PHOSPHODIESTERASE"/>
    <property type="match status" value="1"/>
</dbReference>
<feature type="domain" description="GP-PDE" evidence="1">
    <location>
        <begin position="126"/>
        <end position="383"/>
    </location>
</feature>
<dbReference type="InterPro" id="IPR030395">
    <property type="entry name" value="GP_PDE_dom"/>
</dbReference>
<sequence>MQTSLQPTSSLLIGPKVCIRPEKGALTYLRFQSVVTFLGYLSQHRALTLFLLISAEDVTNVRLIRLGCKKGPISHIFFKLFVSRRKSPGPSPSMDSLSSRLSFFRAMPSKNLISSHRFLLHRRMAITVGAHRGYRKLFPENTILSFDQAVNHGADMIELDLHLSSDQVLVVIHDQSTKAVFGTDYNVCKTSYKDVLSKLRTIRHPPQPMPTFSDVLEWLSDYPDVKLMLDIKRDNPAKDVIRLILEELTKKNTDVNFWRKRIIFGLWSVDYYLLNQELLEGFDVVNIAVDLKKSFQFANTVAAEGGKLHGISFLHLIWYHQKYRTELVKFANSNSLVLYLWTINDPYLVKECGVNLITDDIGMAKKALSGVPVASGPTWRYSVGCYFKAGLFSTVQFLLGRDYNLKYLALAMKKFKLL</sequence>
<evidence type="ECO:0000259" key="1">
    <source>
        <dbReference type="PROSITE" id="PS51704"/>
    </source>
</evidence>
<organism evidence="2 3">
    <name type="scientific">Komagataella phaffii (strain ATCC 76273 / CBS 7435 / CECT 11047 / NRRL Y-11430 / Wegner 21-1)</name>
    <name type="common">Yeast</name>
    <name type="synonym">Pichia pastoris</name>
    <dbReference type="NCBI Taxonomy" id="981350"/>
    <lineage>
        <taxon>Eukaryota</taxon>
        <taxon>Fungi</taxon>
        <taxon>Dikarya</taxon>
        <taxon>Ascomycota</taxon>
        <taxon>Saccharomycotina</taxon>
        <taxon>Pichiomycetes</taxon>
        <taxon>Pichiales</taxon>
        <taxon>Pichiaceae</taxon>
        <taxon>Komagataella</taxon>
    </lineage>
</organism>
<dbReference type="PANTHER" id="PTHR43805:SF1">
    <property type="entry name" value="GP-PDE DOMAIN-CONTAINING PROTEIN"/>
    <property type="match status" value="1"/>
</dbReference>
<dbReference type="Gene3D" id="3.20.20.190">
    <property type="entry name" value="Phosphatidylinositol (PI) phosphodiesterase"/>
    <property type="match status" value="1"/>
</dbReference>
<accession>F2QWT4</accession>
<dbReference type="InterPro" id="IPR017946">
    <property type="entry name" value="PLC-like_Pdiesterase_TIM-brl"/>
</dbReference>
<dbReference type="EMBL" id="FR839630">
    <property type="protein sequence ID" value="CCA39862.1"/>
    <property type="molecule type" value="Genomic_DNA"/>
</dbReference>
<gene>
    <name evidence="2" type="primary">PGC1</name>
    <name evidence="2" type="ordered locus">PP7435_Chr3-0912</name>
</gene>
<dbReference type="GO" id="GO:0008081">
    <property type="term" value="F:phosphoric diester hydrolase activity"/>
    <property type="evidence" value="ECO:0007669"/>
    <property type="project" value="InterPro"/>
</dbReference>
<dbReference type="PROSITE" id="PS51704">
    <property type="entry name" value="GP_PDE"/>
    <property type="match status" value="1"/>
</dbReference>
<dbReference type="Pfam" id="PF03009">
    <property type="entry name" value="GDPD"/>
    <property type="match status" value="1"/>
</dbReference>
<dbReference type="CDD" id="cd08570">
    <property type="entry name" value="GDPD_YPL206cp_fungi"/>
    <property type="match status" value="1"/>
</dbReference>
<evidence type="ECO:0000313" key="3">
    <source>
        <dbReference type="Proteomes" id="UP000006853"/>
    </source>
</evidence>
<dbReference type="Proteomes" id="UP000006853">
    <property type="component" value="Chromosome 3"/>
</dbReference>
<proteinExistence type="predicted"/>
<name>F2QWT4_KOMPC</name>
<reference key="2">
    <citation type="submission" date="2011-04" db="EMBL/GenBank/DDBJ databases">
        <title>High-quality genome sequence of Pichia pastoris CBS 7435.</title>
        <authorList>
            <person name="Kueberl A."/>
            <person name="Schneider J."/>
            <person name="Thallinger G.G."/>
            <person name="Anderl I."/>
            <person name="Wibberg D."/>
            <person name="Hajek T."/>
            <person name="Jaenicke S."/>
            <person name="Brinkrolf K."/>
            <person name="Goesmann A."/>
            <person name="Szczepanowski R."/>
            <person name="Puehler A."/>
            <person name="Schwab H."/>
            <person name="Glieder A."/>
            <person name="Pichler H."/>
        </authorList>
    </citation>
    <scope>NUCLEOTIDE SEQUENCE</scope>
    <source>
        <strain>CBS 7435</strain>
    </source>
</reference>
<protein>
    <submittedName>
        <fullName evidence="2">Phosphatidyl Glycerol phospholipase C</fullName>
    </submittedName>
</protein>
<evidence type="ECO:0000313" key="2">
    <source>
        <dbReference type="EMBL" id="CCA39862.1"/>
    </source>
</evidence>
<reference evidence="2 3" key="3">
    <citation type="journal article" date="2016" name="FEMS Yeast Res.">
        <title>Curation of the genome annotation of Pichia pastoris (Komagataella phaffii) CBS7435 from gene level to protein function.</title>
        <authorList>
            <person name="Valli M."/>
            <person name="Tatto N.E."/>
            <person name="Peymann A."/>
            <person name="Gruber C."/>
            <person name="Landes N."/>
            <person name="Ekker H."/>
            <person name="Thallinger G.G."/>
            <person name="Mattanovich D."/>
            <person name="Gasser B."/>
            <person name="Graf A.B."/>
        </authorList>
    </citation>
    <scope>GENOME REANNOTATION</scope>
    <source>
        <strain evidence="2 3">ATCC 76273 / CBS 7435 / CECT 11047 / NRRL Y-11430 / Wegner 21-1</strain>
    </source>
</reference>